<organism evidence="1 2">
    <name type="scientific">Gossypium klotzschianum</name>
    <dbReference type="NCBI Taxonomy" id="34286"/>
    <lineage>
        <taxon>Eukaryota</taxon>
        <taxon>Viridiplantae</taxon>
        <taxon>Streptophyta</taxon>
        <taxon>Embryophyta</taxon>
        <taxon>Tracheophyta</taxon>
        <taxon>Spermatophyta</taxon>
        <taxon>Magnoliopsida</taxon>
        <taxon>eudicotyledons</taxon>
        <taxon>Gunneridae</taxon>
        <taxon>Pentapetalae</taxon>
        <taxon>rosids</taxon>
        <taxon>malvids</taxon>
        <taxon>Malvales</taxon>
        <taxon>Malvaceae</taxon>
        <taxon>Malvoideae</taxon>
        <taxon>Gossypium</taxon>
    </lineage>
</organism>
<dbReference type="EMBL" id="JABFAB010000009">
    <property type="protein sequence ID" value="MBA0660714.1"/>
    <property type="molecule type" value="Genomic_DNA"/>
</dbReference>
<keyword evidence="2" id="KW-1185">Reference proteome</keyword>
<evidence type="ECO:0000313" key="1">
    <source>
        <dbReference type="EMBL" id="MBA0660714.1"/>
    </source>
</evidence>
<proteinExistence type="predicted"/>
<accession>A0A7J8VE56</accession>
<feature type="non-terminal residue" evidence="1">
    <location>
        <position position="1"/>
    </location>
</feature>
<name>A0A7J8VE56_9ROSI</name>
<dbReference type="AlphaFoldDB" id="A0A7J8VE56"/>
<gene>
    <name evidence="1" type="ORF">Goklo_012686</name>
</gene>
<dbReference type="Proteomes" id="UP000593573">
    <property type="component" value="Unassembled WGS sequence"/>
</dbReference>
<comment type="caution">
    <text evidence="1">The sequence shown here is derived from an EMBL/GenBank/DDBJ whole genome shotgun (WGS) entry which is preliminary data.</text>
</comment>
<sequence>LFPLTKHAVRELSTQQVSYKIDYLNKRNVA</sequence>
<evidence type="ECO:0000313" key="2">
    <source>
        <dbReference type="Proteomes" id="UP000593573"/>
    </source>
</evidence>
<protein>
    <submittedName>
        <fullName evidence="1">Uncharacterized protein</fullName>
    </submittedName>
</protein>
<reference evidence="1 2" key="1">
    <citation type="journal article" date="2019" name="Genome Biol. Evol.">
        <title>Insights into the evolution of the New World diploid cottons (Gossypium, subgenus Houzingenia) based on genome sequencing.</title>
        <authorList>
            <person name="Grover C.E."/>
            <person name="Arick M.A. 2nd"/>
            <person name="Thrash A."/>
            <person name="Conover J.L."/>
            <person name="Sanders W.S."/>
            <person name="Peterson D.G."/>
            <person name="Frelichowski J.E."/>
            <person name="Scheffler J.A."/>
            <person name="Scheffler B.E."/>
            <person name="Wendel J.F."/>
        </authorList>
    </citation>
    <scope>NUCLEOTIDE SEQUENCE [LARGE SCALE GENOMIC DNA]</scope>
    <source>
        <strain evidence="1">57</strain>
        <tissue evidence="1">Leaf</tissue>
    </source>
</reference>